<evidence type="ECO:0000313" key="2">
    <source>
        <dbReference type="EMBL" id="MPN03135.1"/>
    </source>
</evidence>
<comment type="caution">
    <text evidence="2">The sequence shown here is derived from an EMBL/GenBank/DDBJ whole genome shotgun (WGS) entry which is preliminary data.</text>
</comment>
<organism evidence="2">
    <name type="scientific">bioreactor metagenome</name>
    <dbReference type="NCBI Taxonomy" id="1076179"/>
    <lineage>
        <taxon>unclassified sequences</taxon>
        <taxon>metagenomes</taxon>
        <taxon>ecological metagenomes</taxon>
    </lineage>
</organism>
<dbReference type="AlphaFoldDB" id="A0A645EM94"/>
<sequence length="48" mass="4993">MRVDEGTRVVSVEIVPHSEEAEATGDLPAEAESAAAESEAGTPPQENE</sequence>
<accession>A0A645EM94</accession>
<gene>
    <name evidence="2" type="ORF">SDC9_150358</name>
</gene>
<dbReference type="EMBL" id="VSSQ01049062">
    <property type="protein sequence ID" value="MPN03135.1"/>
    <property type="molecule type" value="Genomic_DNA"/>
</dbReference>
<proteinExistence type="predicted"/>
<feature type="region of interest" description="Disordered" evidence="1">
    <location>
        <begin position="1"/>
        <end position="48"/>
    </location>
</feature>
<feature type="compositionally biased region" description="Low complexity" evidence="1">
    <location>
        <begin position="30"/>
        <end position="40"/>
    </location>
</feature>
<evidence type="ECO:0000256" key="1">
    <source>
        <dbReference type="SAM" id="MobiDB-lite"/>
    </source>
</evidence>
<name>A0A645EM94_9ZZZZ</name>
<protein>
    <submittedName>
        <fullName evidence="2">Uncharacterized protein</fullName>
    </submittedName>
</protein>
<reference evidence="2" key="1">
    <citation type="submission" date="2019-08" db="EMBL/GenBank/DDBJ databases">
        <authorList>
            <person name="Kucharzyk K."/>
            <person name="Murdoch R.W."/>
            <person name="Higgins S."/>
            <person name="Loffler F."/>
        </authorList>
    </citation>
    <scope>NUCLEOTIDE SEQUENCE</scope>
</reference>